<dbReference type="InterPro" id="IPR004843">
    <property type="entry name" value="Calcineurin-like_PHP"/>
</dbReference>
<dbReference type="SUPFAM" id="SSF56300">
    <property type="entry name" value="Metallo-dependent phosphatases"/>
    <property type="match status" value="1"/>
</dbReference>
<feature type="signal peptide" evidence="3">
    <location>
        <begin position="1"/>
        <end position="21"/>
    </location>
</feature>
<dbReference type="PANTHER" id="PTHR22953:SF153">
    <property type="entry name" value="PURPLE ACID PHOSPHATASE"/>
    <property type="match status" value="1"/>
</dbReference>
<dbReference type="AlphaFoldDB" id="A0A0A1MFY0"/>
<dbReference type="InterPro" id="IPR008963">
    <property type="entry name" value="Purple_acid_Pase-like_N"/>
</dbReference>
<dbReference type="Pfam" id="PF00149">
    <property type="entry name" value="Metallophos"/>
    <property type="match status" value="1"/>
</dbReference>
<feature type="domain" description="Calcineurin-like phosphoesterase" evidence="4">
    <location>
        <begin position="433"/>
        <end position="606"/>
    </location>
</feature>
<evidence type="ECO:0000313" key="6">
    <source>
        <dbReference type="Proteomes" id="UP000040453"/>
    </source>
</evidence>
<evidence type="ECO:0000259" key="4">
    <source>
        <dbReference type="Pfam" id="PF00149"/>
    </source>
</evidence>
<evidence type="ECO:0000313" key="5">
    <source>
        <dbReference type="EMBL" id="CEI82013.1"/>
    </source>
</evidence>
<name>A0A0A1MFY0_9BACI</name>
<keyword evidence="6" id="KW-1185">Reference proteome</keyword>
<organism evidence="5 6">
    <name type="scientific">Oceanobacillus oncorhynchi</name>
    <dbReference type="NCBI Taxonomy" id="545501"/>
    <lineage>
        <taxon>Bacteria</taxon>
        <taxon>Bacillati</taxon>
        <taxon>Bacillota</taxon>
        <taxon>Bacilli</taxon>
        <taxon>Bacillales</taxon>
        <taxon>Bacillaceae</taxon>
        <taxon>Oceanobacillus</taxon>
    </lineage>
</organism>
<dbReference type="InterPro" id="IPR029052">
    <property type="entry name" value="Metallo-depent_PP-like"/>
</dbReference>
<feature type="compositionally biased region" description="Acidic residues" evidence="2">
    <location>
        <begin position="29"/>
        <end position="40"/>
    </location>
</feature>
<protein>
    <submittedName>
        <fullName evidence="5">Calcineurin-like phosphoesterase</fullName>
    </submittedName>
</protein>
<reference evidence="5 6" key="1">
    <citation type="submission" date="2014-11" db="EMBL/GenBank/DDBJ databases">
        <authorList>
            <person name="Urmite Genomes Urmite Genomes"/>
        </authorList>
    </citation>
    <scope>NUCLEOTIDE SEQUENCE [LARGE SCALE GENOMIC DNA]</scope>
    <source>
        <strain evidence="5 6">Oc5</strain>
    </source>
</reference>
<feature type="region of interest" description="Disordered" evidence="2">
    <location>
        <begin position="25"/>
        <end position="53"/>
    </location>
</feature>
<feature type="chain" id="PRO_5038353478" evidence="3">
    <location>
        <begin position="22"/>
        <end position="703"/>
    </location>
</feature>
<dbReference type="GO" id="GO:0046872">
    <property type="term" value="F:metal ion binding"/>
    <property type="evidence" value="ECO:0007669"/>
    <property type="project" value="InterPro"/>
</dbReference>
<dbReference type="Gene3D" id="3.60.21.10">
    <property type="match status" value="1"/>
</dbReference>
<dbReference type="PROSITE" id="PS51257">
    <property type="entry name" value="PROKAR_LIPOPROTEIN"/>
    <property type="match status" value="1"/>
</dbReference>
<sequence length="703" mass="79162">MKNKKLILFLIGLLAIAAVLGACTNPSSDDAETDSPEETEAAEKTETTNKSATSLESLFDTDITSLETVNVVDEDMEWRYYDDDKDPNAGTWYEGWNKRNGWAYPEGWLDWGTIPMEFTEEDWPTYEGTVFSTSPETDGQVLATTEDSKAKSTYFLRHTFTLTQEQAESIYALEITARYNDAMTMYINGSPVGGFHNIPTDNYSENMEYGAQEEVADGEFIEETFIVDDVSSITNGYVPGEYEEVYDEENDMITHELSEATTDDDGNTFMNITIAVELHAYDPDDNEASFELVDVILNPDETELAADSEAVKNVSVNTGADEDSINFTWNALSSETGYVEVVEGTDPEAFSIEDATVYEADSTELAYTKFTETDYYTNKATVEVERDTDYLYRVGNEDGYSQVFPLRTQDIADGYEAIFLADAQIGTGTIPTDVFGWEETLAHAFETAPDASMILNAGDFVDAPDKESEYDAYFEPEILASYPTASAVGNHDVAPNYKNHFNEPNLTSYGEDEAGSDYYFTYGNVLYLVLNANNMNNEEHVQFLEETMEETADQEFDWKVLMFHQSIYAAGKQSESEDVPIRRDVLVPAIDESGIDVVLMGHDHAYARTHQMHNFEPVEDVEFEDENQTAAVNPEGTLYITSSSASGSKYYDLVEEYDYLAFREQFYVPTFSHISFTEDTFAITSYRTDTMEEFDSYTIRKSE</sequence>
<evidence type="ECO:0000256" key="2">
    <source>
        <dbReference type="SAM" id="MobiDB-lite"/>
    </source>
</evidence>
<gene>
    <name evidence="5" type="ORF">BN997_01868</name>
</gene>
<proteinExistence type="predicted"/>
<evidence type="ECO:0000256" key="3">
    <source>
        <dbReference type="SAM" id="SignalP"/>
    </source>
</evidence>
<dbReference type="SUPFAM" id="SSF49363">
    <property type="entry name" value="Purple acid phosphatase, N-terminal domain"/>
    <property type="match status" value="1"/>
</dbReference>
<dbReference type="EMBL" id="CDGG01000001">
    <property type="protein sequence ID" value="CEI82013.1"/>
    <property type="molecule type" value="Genomic_DNA"/>
</dbReference>
<dbReference type="STRING" id="545501.BN997_01868"/>
<evidence type="ECO:0000256" key="1">
    <source>
        <dbReference type="ARBA" id="ARBA00022729"/>
    </source>
</evidence>
<accession>A0A0A1MFY0</accession>
<dbReference type="RefSeq" id="WP_042531545.1">
    <property type="nucleotide sequence ID" value="NZ_CAXOIH010000006.1"/>
</dbReference>
<dbReference type="GO" id="GO:0003993">
    <property type="term" value="F:acid phosphatase activity"/>
    <property type="evidence" value="ECO:0007669"/>
    <property type="project" value="InterPro"/>
</dbReference>
<keyword evidence="1 3" id="KW-0732">Signal</keyword>
<dbReference type="PANTHER" id="PTHR22953">
    <property type="entry name" value="ACID PHOSPHATASE RELATED"/>
    <property type="match status" value="1"/>
</dbReference>
<dbReference type="Proteomes" id="UP000040453">
    <property type="component" value="Unassembled WGS sequence"/>
</dbReference>
<dbReference type="InterPro" id="IPR039331">
    <property type="entry name" value="PAPs-like"/>
</dbReference>